<dbReference type="InterPro" id="IPR001356">
    <property type="entry name" value="HD"/>
</dbReference>
<dbReference type="GO" id="GO:0000978">
    <property type="term" value="F:RNA polymerase II cis-regulatory region sequence-specific DNA binding"/>
    <property type="evidence" value="ECO:0007669"/>
    <property type="project" value="TreeGrafter"/>
</dbReference>
<dbReference type="PANTHER" id="PTHR24339">
    <property type="entry name" value="HOMEOBOX PROTEIN EMX-RELATED"/>
    <property type="match status" value="1"/>
</dbReference>
<dbReference type="SMART" id="SM00389">
    <property type="entry name" value="HOX"/>
    <property type="match status" value="1"/>
</dbReference>
<dbReference type="CDD" id="cd00086">
    <property type="entry name" value="homeodomain"/>
    <property type="match status" value="1"/>
</dbReference>
<evidence type="ECO:0000256" key="2">
    <source>
        <dbReference type="ARBA" id="ARBA00023125"/>
    </source>
</evidence>
<evidence type="ECO:0000256" key="3">
    <source>
        <dbReference type="ARBA" id="ARBA00023155"/>
    </source>
</evidence>
<dbReference type="GO" id="GO:0007420">
    <property type="term" value="P:brain development"/>
    <property type="evidence" value="ECO:0007669"/>
    <property type="project" value="TreeGrafter"/>
</dbReference>
<dbReference type="GO" id="GO:0000981">
    <property type="term" value="F:DNA-binding transcription factor activity, RNA polymerase II-specific"/>
    <property type="evidence" value="ECO:0007669"/>
    <property type="project" value="InterPro"/>
</dbReference>
<evidence type="ECO:0000313" key="10">
    <source>
        <dbReference type="Proteomes" id="UP000030764"/>
    </source>
</evidence>
<dbReference type="PROSITE" id="PS50071">
    <property type="entry name" value="HOMEOBOX_2"/>
    <property type="match status" value="1"/>
</dbReference>
<name>A0A085NDB3_9BILA</name>
<dbReference type="GO" id="GO:0030182">
    <property type="term" value="P:neuron differentiation"/>
    <property type="evidence" value="ECO:0007669"/>
    <property type="project" value="TreeGrafter"/>
</dbReference>
<dbReference type="InterPro" id="IPR000047">
    <property type="entry name" value="HTH_motif"/>
</dbReference>
<evidence type="ECO:0000256" key="5">
    <source>
        <dbReference type="PROSITE-ProRule" id="PRU00108"/>
    </source>
</evidence>
<evidence type="ECO:0000256" key="1">
    <source>
        <dbReference type="ARBA" id="ARBA00004123"/>
    </source>
</evidence>
<feature type="DNA-binding region" description="Homeobox" evidence="5">
    <location>
        <begin position="52"/>
        <end position="111"/>
    </location>
</feature>
<dbReference type="InterPro" id="IPR017970">
    <property type="entry name" value="Homeobox_CS"/>
</dbReference>
<protein>
    <recommendedName>
        <fullName evidence="7">Homeobox domain-containing protein</fullName>
    </recommendedName>
</protein>
<dbReference type="GO" id="GO:0005634">
    <property type="term" value="C:nucleus"/>
    <property type="evidence" value="ECO:0007669"/>
    <property type="project" value="UniProtKB-SubCell"/>
</dbReference>
<gene>
    <name evidence="8" type="ORF">M513_00556</name>
    <name evidence="9" type="ORF">M514_00556</name>
</gene>
<keyword evidence="3 5" id="KW-0371">Homeobox</keyword>
<evidence type="ECO:0000313" key="8">
    <source>
        <dbReference type="EMBL" id="KFD58330.1"/>
    </source>
</evidence>
<dbReference type="EMBL" id="KL367514">
    <property type="protein sequence ID" value="KFD67459.1"/>
    <property type="molecule type" value="Genomic_DNA"/>
</dbReference>
<keyword evidence="4 5" id="KW-0539">Nucleus</keyword>
<dbReference type="Gene3D" id="1.10.10.60">
    <property type="entry name" value="Homeodomain-like"/>
    <property type="match status" value="1"/>
</dbReference>
<dbReference type="Pfam" id="PF00046">
    <property type="entry name" value="Homeodomain"/>
    <property type="match status" value="1"/>
</dbReference>
<proteinExistence type="predicted"/>
<keyword evidence="2 5" id="KW-0238">DNA-binding</keyword>
<dbReference type="PRINTS" id="PR00031">
    <property type="entry name" value="HTHREPRESSR"/>
</dbReference>
<evidence type="ECO:0000256" key="6">
    <source>
        <dbReference type="RuleBase" id="RU000682"/>
    </source>
</evidence>
<dbReference type="InterPro" id="IPR050877">
    <property type="entry name" value="EMX-VAX-Noto_Homeobox_TFs"/>
</dbReference>
<organism evidence="9">
    <name type="scientific">Trichuris suis</name>
    <name type="common">pig whipworm</name>
    <dbReference type="NCBI Taxonomy" id="68888"/>
    <lineage>
        <taxon>Eukaryota</taxon>
        <taxon>Metazoa</taxon>
        <taxon>Ecdysozoa</taxon>
        <taxon>Nematoda</taxon>
        <taxon>Enoplea</taxon>
        <taxon>Dorylaimia</taxon>
        <taxon>Trichinellida</taxon>
        <taxon>Trichuridae</taxon>
        <taxon>Trichuris</taxon>
    </lineage>
</organism>
<evidence type="ECO:0000256" key="4">
    <source>
        <dbReference type="ARBA" id="ARBA00023242"/>
    </source>
</evidence>
<dbReference type="PANTHER" id="PTHR24339:SF69">
    <property type="entry name" value="HOMEOBOX PROTEIN CEH-5"/>
    <property type="match status" value="1"/>
</dbReference>
<sequence>MQEQKPMDHTACKTSLTTGNLIPEYCKVIRYTDASGRIKEMVFPKGLDIDRPKRPRTVFSGEQLIKLENVFRKTQYVVGTERHRLSKLLGLTDQQVKVWFQNRRTKLRKGKVGSMSGDVSCEVQGKESIEVNTLKTSEGERTKCTSGGLFPEANFTALSLSVMTSQYTDSIFSLAPKLQY</sequence>
<dbReference type="PROSITE" id="PS00027">
    <property type="entry name" value="HOMEOBOX_1"/>
    <property type="match status" value="1"/>
</dbReference>
<dbReference type="InterPro" id="IPR009057">
    <property type="entry name" value="Homeodomain-like_sf"/>
</dbReference>
<comment type="subcellular location">
    <subcellularLocation>
        <location evidence="1 5 6">Nucleus</location>
    </subcellularLocation>
</comment>
<dbReference type="Proteomes" id="UP000030758">
    <property type="component" value="Unassembled WGS sequence"/>
</dbReference>
<evidence type="ECO:0000259" key="7">
    <source>
        <dbReference type="PROSITE" id="PS50071"/>
    </source>
</evidence>
<feature type="domain" description="Homeobox" evidence="7">
    <location>
        <begin position="50"/>
        <end position="110"/>
    </location>
</feature>
<dbReference type="Proteomes" id="UP000030764">
    <property type="component" value="Unassembled WGS sequence"/>
</dbReference>
<dbReference type="AlphaFoldDB" id="A0A085NDB3"/>
<dbReference type="SUPFAM" id="SSF46689">
    <property type="entry name" value="Homeodomain-like"/>
    <property type="match status" value="1"/>
</dbReference>
<accession>A0A085NDB3</accession>
<reference evidence="9 10" key="1">
    <citation type="journal article" date="2014" name="Nat. Genet.">
        <title>Genome and transcriptome of the porcine whipworm Trichuris suis.</title>
        <authorList>
            <person name="Jex A.R."/>
            <person name="Nejsum P."/>
            <person name="Schwarz E.M."/>
            <person name="Hu L."/>
            <person name="Young N.D."/>
            <person name="Hall R.S."/>
            <person name="Korhonen P.K."/>
            <person name="Liao S."/>
            <person name="Thamsborg S."/>
            <person name="Xia J."/>
            <person name="Xu P."/>
            <person name="Wang S."/>
            <person name="Scheerlinck J.P."/>
            <person name="Hofmann A."/>
            <person name="Sternberg P.W."/>
            <person name="Wang J."/>
            <person name="Gasser R.B."/>
        </authorList>
    </citation>
    <scope>NUCLEOTIDE SEQUENCE [LARGE SCALE GENOMIC DNA]</scope>
    <source>
        <strain evidence="9">DCEP-RM93F</strain>
        <strain evidence="8">DCEP-RM93M</strain>
    </source>
</reference>
<dbReference type="EMBL" id="KL363184">
    <property type="protein sequence ID" value="KFD58330.1"/>
    <property type="molecule type" value="Genomic_DNA"/>
</dbReference>
<evidence type="ECO:0000313" key="9">
    <source>
        <dbReference type="EMBL" id="KFD67459.1"/>
    </source>
</evidence>
<keyword evidence="10" id="KW-1185">Reference proteome</keyword>